<proteinExistence type="evidence at transcript level"/>
<evidence type="ECO:0000313" key="4">
    <source>
        <dbReference type="EMBL" id="JAA69142.1"/>
    </source>
</evidence>
<organism evidence="4">
    <name type="scientific">Ixodes ricinus</name>
    <name type="common">Common tick</name>
    <name type="synonym">Acarus ricinus</name>
    <dbReference type="NCBI Taxonomy" id="34613"/>
    <lineage>
        <taxon>Eukaryota</taxon>
        <taxon>Metazoa</taxon>
        <taxon>Ecdysozoa</taxon>
        <taxon>Arthropoda</taxon>
        <taxon>Chelicerata</taxon>
        <taxon>Arachnida</taxon>
        <taxon>Acari</taxon>
        <taxon>Parasitiformes</taxon>
        <taxon>Ixodida</taxon>
        <taxon>Ixodoidea</taxon>
        <taxon>Ixodidae</taxon>
        <taxon>Ixodinae</taxon>
        <taxon>Ixodes</taxon>
    </lineage>
</organism>
<keyword evidence="1" id="KW-0694">RNA-binding</keyword>
<dbReference type="Pfam" id="PF00076">
    <property type="entry name" value="RRM_1"/>
    <property type="match status" value="1"/>
</dbReference>
<dbReference type="InterPro" id="IPR000504">
    <property type="entry name" value="RRM_dom"/>
</dbReference>
<protein>
    <submittedName>
        <fullName evidence="4">Putative apoptosis-promoting rna-binding protein tia-1/tiar</fullName>
    </submittedName>
</protein>
<evidence type="ECO:0000256" key="2">
    <source>
        <dbReference type="SAM" id="MobiDB-lite"/>
    </source>
</evidence>
<feature type="domain" description="RRM" evidence="3">
    <location>
        <begin position="38"/>
        <end position="83"/>
    </location>
</feature>
<sequence>MAKQRTTGNGLSATYAVRREPSTPPSPRSSCWPSLDRWGVVKGCKIIHEPGNDPYCFVEFTDHQSAASALLAMNKRLCYGKEMKVNWATSPGKHPKARH</sequence>
<dbReference type="SUPFAM" id="SSF54928">
    <property type="entry name" value="RNA-binding domain, RBD"/>
    <property type="match status" value="1"/>
</dbReference>
<accession>A0A0K8RDB8</accession>
<feature type="region of interest" description="Disordered" evidence="2">
    <location>
        <begin position="1"/>
        <end position="30"/>
    </location>
</feature>
<dbReference type="GO" id="GO:0003723">
    <property type="term" value="F:RNA binding"/>
    <property type="evidence" value="ECO:0007669"/>
    <property type="project" value="UniProtKB-KW"/>
</dbReference>
<evidence type="ECO:0000259" key="3">
    <source>
        <dbReference type="Pfam" id="PF00076"/>
    </source>
</evidence>
<dbReference type="InterPro" id="IPR035979">
    <property type="entry name" value="RBD_domain_sf"/>
</dbReference>
<evidence type="ECO:0000256" key="1">
    <source>
        <dbReference type="ARBA" id="ARBA00022884"/>
    </source>
</evidence>
<dbReference type="AlphaFoldDB" id="A0A0K8RDB8"/>
<dbReference type="Gene3D" id="3.30.70.330">
    <property type="match status" value="1"/>
</dbReference>
<dbReference type="InterPro" id="IPR012677">
    <property type="entry name" value="Nucleotide-bd_a/b_plait_sf"/>
</dbReference>
<feature type="compositionally biased region" description="Polar residues" evidence="2">
    <location>
        <begin position="1"/>
        <end position="12"/>
    </location>
</feature>
<dbReference type="EMBL" id="GADI01004666">
    <property type="protein sequence ID" value="JAA69142.1"/>
    <property type="molecule type" value="mRNA"/>
</dbReference>
<name>A0A0K8RDB8_IXORI</name>
<reference evidence="4" key="1">
    <citation type="submission" date="2012-12" db="EMBL/GenBank/DDBJ databases">
        <title>Identification and characterization of a phenylalanine ammonia-lyase gene family in Isatis indigotica Fort.</title>
        <authorList>
            <person name="Liu Q."/>
            <person name="Chen J."/>
            <person name="Zhou X."/>
            <person name="Di P."/>
            <person name="Xiao Y."/>
            <person name="Xuan H."/>
            <person name="Zhang L."/>
            <person name="Chen W."/>
        </authorList>
    </citation>
    <scope>NUCLEOTIDE SEQUENCE</scope>
    <source>
        <tissue evidence="4">Salivary gland</tissue>
    </source>
</reference>